<evidence type="ECO:0000256" key="4">
    <source>
        <dbReference type="ARBA" id="ARBA00022729"/>
    </source>
</evidence>
<keyword evidence="5" id="KW-0472">Membrane</keyword>
<dbReference type="Pfam" id="PF24575">
    <property type="entry name" value="TPR_Slam"/>
    <property type="match status" value="1"/>
</dbReference>
<comment type="similarity">
    <text evidence="7">Belongs to the Slam family.</text>
</comment>
<reference evidence="10" key="1">
    <citation type="submission" date="2018-06" db="EMBL/GenBank/DDBJ databases">
        <authorList>
            <consortium name="Pathogen Informatics"/>
            <person name="Doyle S."/>
        </authorList>
    </citation>
    <scope>NUCLEOTIDE SEQUENCE [LARGE SCALE GENOMIC DNA]</scope>
    <source>
        <strain evidence="10">NCTC11421</strain>
    </source>
</reference>
<dbReference type="EMBL" id="UGRI01000001">
    <property type="protein sequence ID" value="SUA25026.1"/>
    <property type="molecule type" value="Genomic_DNA"/>
</dbReference>
<evidence type="ECO:0000256" key="1">
    <source>
        <dbReference type="ARBA" id="ARBA00004571"/>
    </source>
</evidence>
<accession>A0A378W2M6</accession>
<evidence type="ECO:0000256" key="2">
    <source>
        <dbReference type="ARBA" id="ARBA00022452"/>
    </source>
</evidence>
<proteinExistence type="inferred from homology"/>
<gene>
    <name evidence="10" type="ORF">NCTC11421_03034</name>
</gene>
<feature type="domain" description="Surface lipoprotein assembly modifier N-terminal TPR repeats region" evidence="9">
    <location>
        <begin position="96"/>
        <end position="191"/>
    </location>
</feature>
<dbReference type="InterPro" id="IPR057556">
    <property type="entry name" value="TPR_Slam"/>
</dbReference>
<keyword evidence="4" id="KW-0732">Signal</keyword>
<keyword evidence="6" id="KW-0998">Cell outer membrane</keyword>
<keyword evidence="2" id="KW-1134">Transmembrane beta strand</keyword>
<name>A0A378W2M6_NEIGO</name>
<evidence type="ECO:0000256" key="6">
    <source>
        <dbReference type="ARBA" id="ARBA00023237"/>
    </source>
</evidence>
<feature type="domain" description="Surface lipoprotein assembly modifier C-terminal" evidence="8">
    <location>
        <begin position="223"/>
        <end position="525"/>
    </location>
</feature>
<sequence length="585" mass="64486">MMRRVRRAWGLRRFCRRRPAVFFKEGKLKDSVYRVCRLCAALCVWGAVGAYAAGLPDVRDDAAALRAQRAAAEGWAGMPPEGDSAANGGSRVIDGDFLLSRPQLLEHVLRDALNGNQADLIASLADLYAKLPDYDAVLYGRARALLAKLAGRPAEAVARHRALHRDNAADERVLLDLAAAEFDDFRLKSAGLHFAEAAKLDLPAPVLENVGRFRKKTEGLTGWHFSGGISPSVNKNANNAAPQYCLQGGGSRICSVTGPVRAAGLDYEAGAEKLTALADNHYLLFRANVGGTSYYFSRKSAYDDAFGRAYLGWQYKNARQTVGVLPFYQAQLSGSDGFDAKTKPPADRRLAPYMLAHGAGVQLAHSYRLSRRSQLSVSLERYRQRYREQGRAERNDGWQDGLYVSLARRLGGSATVFGGWQFARFVPKRETVGGAVNNAAYRRNAVHIGWAQEWGGTGGLNSRIAASYAHRNYKGIAAFSTEAQRNREWNVSLALSHDKLSYKGIVPTLNYRFGKTESNVPYANAATARCLCRRIGGFEWWDNAVRTLRQQVRTAFLRVQARTAANTPRKALERRISSAPCSVFV</sequence>
<protein>
    <submittedName>
        <fullName evidence="10">Hypothetical periplasmic protein</fullName>
    </submittedName>
</protein>
<evidence type="ECO:0000313" key="10">
    <source>
        <dbReference type="EMBL" id="SUA25026.1"/>
    </source>
</evidence>
<evidence type="ECO:0000259" key="8">
    <source>
        <dbReference type="Pfam" id="PF04575"/>
    </source>
</evidence>
<evidence type="ECO:0000259" key="9">
    <source>
        <dbReference type="Pfam" id="PF24575"/>
    </source>
</evidence>
<evidence type="ECO:0000256" key="7">
    <source>
        <dbReference type="ARBA" id="ARBA00023609"/>
    </source>
</evidence>
<keyword evidence="3" id="KW-0812">Transmembrane</keyword>
<dbReference type="AlphaFoldDB" id="A0A378W2M6"/>
<organism evidence="10">
    <name type="scientific">Neisseria gonorrhoeae</name>
    <dbReference type="NCBI Taxonomy" id="485"/>
    <lineage>
        <taxon>Bacteria</taxon>
        <taxon>Pseudomonadati</taxon>
        <taxon>Pseudomonadota</taxon>
        <taxon>Betaproteobacteria</taxon>
        <taxon>Neisseriales</taxon>
        <taxon>Neisseriaceae</taxon>
        <taxon>Neisseria</taxon>
    </lineage>
</organism>
<dbReference type="GO" id="GO:0009279">
    <property type="term" value="C:cell outer membrane"/>
    <property type="evidence" value="ECO:0007669"/>
    <property type="project" value="UniProtKB-SubCell"/>
</dbReference>
<evidence type="ECO:0000256" key="3">
    <source>
        <dbReference type="ARBA" id="ARBA00022692"/>
    </source>
</evidence>
<evidence type="ECO:0000256" key="5">
    <source>
        <dbReference type="ARBA" id="ARBA00023136"/>
    </source>
</evidence>
<dbReference type="Pfam" id="PF04575">
    <property type="entry name" value="SlipAM"/>
    <property type="match status" value="1"/>
</dbReference>
<comment type="subcellular location">
    <subcellularLocation>
        <location evidence="1">Cell outer membrane</location>
        <topology evidence="1">Multi-pass membrane protein</topology>
    </subcellularLocation>
</comment>
<dbReference type="InterPro" id="IPR007655">
    <property type="entry name" value="Slam_C"/>
</dbReference>